<evidence type="ECO:0000313" key="2">
    <source>
        <dbReference type="Proteomes" id="UP000619545"/>
    </source>
</evidence>
<evidence type="ECO:0000313" key="1">
    <source>
        <dbReference type="EMBL" id="HII69806.1"/>
    </source>
</evidence>
<protein>
    <submittedName>
        <fullName evidence="1">DUF2095 family protein</fullName>
    </submittedName>
</protein>
<dbReference type="GeneID" id="1477063"/>
<name>A0A832T988_9EURY</name>
<organism evidence="1 2">
    <name type="scientific">Methanopyrus kandleri</name>
    <dbReference type="NCBI Taxonomy" id="2320"/>
    <lineage>
        <taxon>Archaea</taxon>
        <taxon>Methanobacteriati</taxon>
        <taxon>Methanobacteriota</taxon>
        <taxon>Methanomada group</taxon>
        <taxon>Methanopyri</taxon>
        <taxon>Methanopyrales</taxon>
        <taxon>Methanopyraceae</taxon>
        <taxon>Methanopyrus</taxon>
    </lineage>
</organism>
<dbReference type="RefSeq" id="WP_011019330.1">
    <property type="nucleotide sequence ID" value="NZ_DUJS01000002.1"/>
</dbReference>
<sequence>MPEDPLRGYEPSVRDYLARCDTDEEALEVLQYLVKRGELDEERASELEREIREKGVRSLVERRHFGYYLERYYDPEERRYRG</sequence>
<dbReference type="Proteomes" id="UP000619545">
    <property type="component" value="Unassembled WGS sequence"/>
</dbReference>
<gene>
    <name evidence="1" type="ORF">HA336_01060</name>
</gene>
<comment type="caution">
    <text evidence="1">The sequence shown here is derived from an EMBL/GenBank/DDBJ whole genome shotgun (WGS) entry which is preliminary data.</text>
</comment>
<dbReference type="AlphaFoldDB" id="A0A832T988"/>
<dbReference type="OMA" id="YIRRCDS"/>
<dbReference type="EMBL" id="DUJS01000002">
    <property type="protein sequence ID" value="HII69806.1"/>
    <property type="molecule type" value="Genomic_DNA"/>
</dbReference>
<dbReference type="InterPro" id="IPR018662">
    <property type="entry name" value="DUF2095"/>
</dbReference>
<accession>A0A832T988</accession>
<reference evidence="1" key="1">
    <citation type="journal article" date="2020" name="bioRxiv">
        <title>A rank-normalized archaeal taxonomy based on genome phylogeny resolves widespread incomplete and uneven classifications.</title>
        <authorList>
            <person name="Rinke C."/>
            <person name="Chuvochina M."/>
            <person name="Mussig A.J."/>
            <person name="Chaumeil P.-A."/>
            <person name="Waite D.W."/>
            <person name="Whitman W.B."/>
            <person name="Parks D.H."/>
            <person name="Hugenholtz P."/>
        </authorList>
    </citation>
    <scope>NUCLEOTIDE SEQUENCE</scope>
    <source>
        <strain evidence="1">UBA8853</strain>
    </source>
</reference>
<proteinExistence type="predicted"/>
<dbReference type="Pfam" id="PF09868">
    <property type="entry name" value="DUF2095"/>
    <property type="match status" value="1"/>
</dbReference>